<keyword evidence="6 8" id="KW-0472">Membrane</keyword>
<name>A0A8H7PKQ6_MORIS</name>
<organism evidence="9 10">
    <name type="scientific">Mortierella isabellina</name>
    <name type="common">Filamentous fungus</name>
    <name type="synonym">Umbelopsis isabellina</name>
    <dbReference type="NCBI Taxonomy" id="91625"/>
    <lineage>
        <taxon>Eukaryota</taxon>
        <taxon>Fungi</taxon>
        <taxon>Fungi incertae sedis</taxon>
        <taxon>Mucoromycota</taxon>
        <taxon>Mucoromycotina</taxon>
        <taxon>Umbelopsidomycetes</taxon>
        <taxon>Umbelopsidales</taxon>
        <taxon>Umbelopsidaceae</taxon>
        <taxon>Umbelopsis</taxon>
    </lineage>
</organism>
<proteinExistence type="inferred from homology"/>
<feature type="transmembrane region" description="Helical" evidence="8">
    <location>
        <begin position="225"/>
        <end position="244"/>
    </location>
</feature>
<gene>
    <name evidence="9" type="ORF">INT43_001353</name>
</gene>
<keyword evidence="4 8" id="KW-0812">Transmembrane</keyword>
<comment type="caution">
    <text evidence="9">The sequence shown here is derived from an EMBL/GenBank/DDBJ whole genome shotgun (WGS) entry which is preliminary data.</text>
</comment>
<evidence type="ECO:0000256" key="5">
    <source>
        <dbReference type="ARBA" id="ARBA00022989"/>
    </source>
</evidence>
<feature type="transmembrane region" description="Helical" evidence="8">
    <location>
        <begin position="106"/>
        <end position="123"/>
    </location>
</feature>
<feature type="transmembrane region" description="Helical" evidence="8">
    <location>
        <begin position="287"/>
        <end position="307"/>
    </location>
</feature>
<dbReference type="Proteomes" id="UP000654370">
    <property type="component" value="Unassembled WGS sequence"/>
</dbReference>
<keyword evidence="10" id="KW-1185">Reference proteome</keyword>
<evidence type="ECO:0000256" key="6">
    <source>
        <dbReference type="ARBA" id="ARBA00023136"/>
    </source>
</evidence>
<feature type="transmembrane region" description="Helical" evidence="8">
    <location>
        <begin position="40"/>
        <end position="63"/>
    </location>
</feature>
<dbReference type="InterPro" id="IPR037185">
    <property type="entry name" value="EmrE-like"/>
</dbReference>
<comment type="similarity">
    <text evidence="2">Belongs to the SLC35F solute transporter family.</text>
</comment>
<feature type="transmembrane region" description="Helical" evidence="8">
    <location>
        <begin position="256"/>
        <end position="275"/>
    </location>
</feature>
<dbReference type="SUPFAM" id="SSF103481">
    <property type="entry name" value="Multidrug resistance efflux transporter EmrE"/>
    <property type="match status" value="1"/>
</dbReference>
<evidence type="ECO:0000256" key="2">
    <source>
        <dbReference type="ARBA" id="ARBA00007863"/>
    </source>
</evidence>
<evidence type="ECO:0000313" key="9">
    <source>
        <dbReference type="EMBL" id="KAG2175706.1"/>
    </source>
</evidence>
<feature type="transmembrane region" description="Helical" evidence="8">
    <location>
        <begin position="195"/>
        <end position="213"/>
    </location>
</feature>
<dbReference type="Pfam" id="PF06027">
    <property type="entry name" value="SLC35F"/>
    <property type="match status" value="1"/>
</dbReference>
<feature type="region of interest" description="Disordered" evidence="7">
    <location>
        <begin position="369"/>
        <end position="388"/>
    </location>
</feature>
<dbReference type="EMBL" id="JAEPQZ010000011">
    <property type="protein sequence ID" value="KAG2175706.1"/>
    <property type="molecule type" value="Genomic_DNA"/>
</dbReference>
<keyword evidence="3" id="KW-0813">Transport</keyword>
<dbReference type="GO" id="GO:0016020">
    <property type="term" value="C:membrane"/>
    <property type="evidence" value="ECO:0007669"/>
    <property type="project" value="UniProtKB-SubCell"/>
</dbReference>
<dbReference type="GO" id="GO:0022857">
    <property type="term" value="F:transmembrane transporter activity"/>
    <property type="evidence" value="ECO:0007669"/>
    <property type="project" value="InterPro"/>
</dbReference>
<accession>A0A8H7PKQ6</accession>
<evidence type="ECO:0000256" key="7">
    <source>
        <dbReference type="SAM" id="MobiDB-lite"/>
    </source>
</evidence>
<dbReference type="AlphaFoldDB" id="A0A8H7PKQ6"/>
<dbReference type="PANTHER" id="PTHR14233">
    <property type="entry name" value="DUF914-RELATED"/>
    <property type="match status" value="1"/>
</dbReference>
<feature type="transmembrane region" description="Helical" evidence="8">
    <location>
        <begin position="313"/>
        <end position="332"/>
    </location>
</feature>
<evidence type="ECO:0000256" key="4">
    <source>
        <dbReference type="ARBA" id="ARBA00022692"/>
    </source>
</evidence>
<evidence type="ECO:0000256" key="1">
    <source>
        <dbReference type="ARBA" id="ARBA00004141"/>
    </source>
</evidence>
<evidence type="ECO:0000256" key="3">
    <source>
        <dbReference type="ARBA" id="ARBA00022448"/>
    </source>
</evidence>
<sequence>MESEKTKWQRLVDYVKAPEIPPSEKKTWKERLMFLKDPKFLKVLLLGQFLSLCITGTNVTTTLLASNSMPTTQTFLNYLIVAVVYNSIAIYKRGFKGWLLQFWRRGLYYFVLGFIDVEGNYFVVKAYEYTSLLSAMLLDAWTTPVVMILSFFFLRARYRWLQYLGVFVALCGLGMLVASDVITGKNYAAADALKGDLFCILGATLYGLSNVGEEFMIRKHPHYEVVGMLSFFATFINFVQLMILERNEFADFSKSSFSIGMMLIYTACMFCIYSLGPIMFRMAGAVVFNLSLLTSDFYGLIFGLGLFGYSVTFLYPIAYVVVIVGIAAYHFFPVPEPGIGGFDKEREEQERRELFGIKSEDVERQDVEHIEEMSDEALTPELSTEGKN</sequence>
<comment type="subcellular location">
    <subcellularLocation>
        <location evidence="1">Membrane</location>
        <topology evidence="1">Multi-pass membrane protein</topology>
    </subcellularLocation>
</comment>
<protein>
    <recommendedName>
        <fullName evidence="11">DUF914-domain-containing protein</fullName>
    </recommendedName>
</protein>
<dbReference type="InterPro" id="IPR052221">
    <property type="entry name" value="SLC35F_Transporter"/>
</dbReference>
<evidence type="ECO:0000256" key="8">
    <source>
        <dbReference type="SAM" id="Phobius"/>
    </source>
</evidence>
<evidence type="ECO:0008006" key="11">
    <source>
        <dbReference type="Google" id="ProtNLM"/>
    </source>
</evidence>
<dbReference type="OrthoDB" id="429955at2759"/>
<dbReference type="PANTHER" id="PTHR14233:SF4">
    <property type="entry name" value="SOLUTE CARRIER FAMILY 35 MEMBER F2"/>
    <property type="match status" value="1"/>
</dbReference>
<feature type="transmembrane region" description="Helical" evidence="8">
    <location>
        <begin position="129"/>
        <end position="154"/>
    </location>
</feature>
<evidence type="ECO:0000313" key="10">
    <source>
        <dbReference type="Proteomes" id="UP000654370"/>
    </source>
</evidence>
<feature type="transmembrane region" description="Helical" evidence="8">
    <location>
        <begin position="161"/>
        <end position="183"/>
    </location>
</feature>
<feature type="transmembrane region" description="Helical" evidence="8">
    <location>
        <begin position="75"/>
        <end position="94"/>
    </location>
</feature>
<dbReference type="InterPro" id="IPR009262">
    <property type="entry name" value="SLC35_F1/F2/F6"/>
</dbReference>
<keyword evidence="5 8" id="KW-1133">Transmembrane helix</keyword>
<reference evidence="9" key="1">
    <citation type="submission" date="2020-12" db="EMBL/GenBank/DDBJ databases">
        <title>Metabolic potential, ecology and presence of endohyphal bacteria is reflected in genomic diversity of Mucoromycotina.</title>
        <authorList>
            <person name="Muszewska A."/>
            <person name="Okrasinska A."/>
            <person name="Steczkiewicz K."/>
            <person name="Drgas O."/>
            <person name="Orlowska M."/>
            <person name="Perlinska-Lenart U."/>
            <person name="Aleksandrzak-Piekarczyk T."/>
            <person name="Szatraj K."/>
            <person name="Zielenkiewicz U."/>
            <person name="Pilsyk S."/>
            <person name="Malc E."/>
            <person name="Mieczkowski P."/>
            <person name="Kruszewska J.S."/>
            <person name="Biernat P."/>
            <person name="Pawlowska J."/>
        </authorList>
    </citation>
    <scope>NUCLEOTIDE SEQUENCE</scope>
    <source>
        <strain evidence="9">WA0000067209</strain>
    </source>
</reference>